<evidence type="ECO:0000313" key="2">
    <source>
        <dbReference type="EMBL" id="PZX13503.1"/>
    </source>
</evidence>
<proteinExistence type="predicted"/>
<keyword evidence="3" id="KW-1185">Reference proteome</keyword>
<reference evidence="2 3" key="1">
    <citation type="submission" date="2018-06" db="EMBL/GenBank/DDBJ databases">
        <title>Genomic Encyclopedia of Archaeal and Bacterial Type Strains, Phase II (KMG-II): from individual species to whole genera.</title>
        <authorList>
            <person name="Goeker M."/>
        </authorList>
    </citation>
    <scope>NUCLEOTIDE SEQUENCE [LARGE SCALE GENOMIC DNA]</scope>
    <source>
        <strain evidence="2 3">DSM 22009</strain>
    </source>
</reference>
<dbReference type="EMBL" id="QKZL01000018">
    <property type="protein sequence ID" value="PZX13503.1"/>
    <property type="molecule type" value="Genomic_DNA"/>
</dbReference>
<sequence length="68" mass="6802">MALVLVLVGILTGLASMITAFLADMGILASLLAYPVGGMAGLLCTAGILMLCPAVPVRPAFVAAEGRD</sequence>
<protein>
    <submittedName>
        <fullName evidence="2">Uncharacterized protein</fullName>
    </submittedName>
</protein>
<accession>A0A2W7N155</accession>
<keyword evidence="1" id="KW-0472">Membrane</keyword>
<evidence type="ECO:0000256" key="1">
    <source>
        <dbReference type="SAM" id="Phobius"/>
    </source>
</evidence>
<dbReference type="AlphaFoldDB" id="A0A2W7N155"/>
<name>A0A2W7N155_9RHOB</name>
<gene>
    <name evidence="2" type="ORF">LX81_03288</name>
</gene>
<dbReference type="RefSeq" id="WP_111538355.1">
    <property type="nucleotide sequence ID" value="NZ_QKZL01000018.1"/>
</dbReference>
<evidence type="ECO:0000313" key="3">
    <source>
        <dbReference type="Proteomes" id="UP000248916"/>
    </source>
</evidence>
<organism evidence="2 3">
    <name type="scientific">Palleronia aestuarii</name>
    <dbReference type="NCBI Taxonomy" id="568105"/>
    <lineage>
        <taxon>Bacteria</taxon>
        <taxon>Pseudomonadati</taxon>
        <taxon>Pseudomonadota</taxon>
        <taxon>Alphaproteobacteria</taxon>
        <taxon>Rhodobacterales</taxon>
        <taxon>Roseobacteraceae</taxon>
        <taxon>Palleronia</taxon>
    </lineage>
</organism>
<keyword evidence="1" id="KW-1133">Transmembrane helix</keyword>
<dbReference type="Proteomes" id="UP000248916">
    <property type="component" value="Unassembled WGS sequence"/>
</dbReference>
<comment type="caution">
    <text evidence="2">The sequence shown here is derived from an EMBL/GenBank/DDBJ whole genome shotgun (WGS) entry which is preliminary data.</text>
</comment>
<keyword evidence="1" id="KW-0812">Transmembrane</keyword>
<feature type="transmembrane region" description="Helical" evidence="1">
    <location>
        <begin position="33"/>
        <end position="52"/>
    </location>
</feature>